<gene>
    <name evidence="2" type="ORF">I6N95_26770</name>
</gene>
<keyword evidence="1" id="KW-0472">Membrane</keyword>
<name>A0A940PGW0_9ENTE</name>
<dbReference type="RefSeq" id="WP_209533204.1">
    <property type="nucleotide sequence ID" value="NZ_JAEEGA010000036.1"/>
</dbReference>
<dbReference type="AlphaFoldDB" id="A0A940PGW0"/>
<proteinExistence type="predicted"/>
<keyword evidence="1" id="KW-0812">Transmembrane</keyword>
<protein>
    <submittedName>
        <fullName evidence="2">Uncharacterized protein</fullName>
    </submittedName>
</protein>
<organism evidence="2 3">
    <name type="scientific">Vagococcus allomyrinae</name>
    <dbReference type="NCBI Taxonomy" id="2794353"/>
    <lineage>
        <taxon>Bacteria</taxon>
        <taxon>Bacillati</taxon>
        <taxon>Bacillota</taxon>
        <taxon>Bacilli</taxon>
        <taxon>Lactobacillales</taxon>
        <taxon>Enterococcaceae</taxon>
        <taxon>Vagococcus</taxon>
    </lineage>
</organism>
<comment type="caution">
    <text evidence="2">The sequence shown here is derived from an EMBL/GenBank/DDBJ whole genome shotgun (WGS) entry which is preliminary data.</text>
</comment>
<keyword evidence="3" id="KW-1185">Reference proteome</keyword>
<dbReference type="EMBL" id="JAEEGA010000036">
    <property type="protein sequence ID" value="MBP1044619.1"/>
    <property type="molecule type" value="Genomic_DNA"/>
</dbReference>
<sequence>MKKKKSNKRRKLAVLIVGLTIGLITLLYNNHQKEFNKITAHPTNILKLDDGLTSEYSVKTDAIQLLEPKLRNQSPLFDDYLQGEEVSPFIEKLHIEGLGSPNVLNKFGVSVPIVWTVVGIEKTLSGNFAVLFSPGGVDAGGVVKFSVYNKDGKELATEMFGSMNDAVLRLGSGFYATKDNSYLAYMSGNGRQSTYVRFDVNESNPNNILITNTRFNSFDKNIQPILPGETDAGSSSAIRSHGIRQVIGGVGGTTGNATQLVTGDVYFSSPSVRNDGTVKGRVPIGEVSVKGWESATSGAYVNTMRTKYLHSLETDNPDSTPGANWTDIKNMYVSPTIGVTSSGYYYGRVDYNSFIAPASNYKYYATFQIFDKTGSGPIQSDGQQLRKKIYSYRDPANVVTTTTDPYKILLLSELTTATKVYFLSNEATGTKLIEVDINNGNPIENVLQVFPKNTVIKISEGTSGDFAFYGTTTDIGSSSAFYSSFYSQHLNSPYYYVQGIMKKTPGSGGAADKFEVVSVKALEIDNIVNPKFIVNVDMPANEKDRFFIGGDTLDHSNFVDHYQYYDSNFAKGPMATPPTEKHMAAFAGVLAVEDDYAPALTGFEDIMVNIKDSSLNQPGVNAYNWTLMDNWLITGTKNGSLGDSKAIKFTDVKDYENTLIAPTLADRQKYVGMRINRNINNLSADIDWKTLGFDKTYPGPQLVTYFTNDSQNQQTVISRWINKITDRTIIDKDHYLDVHDFTYKLSDVADLSDKELVKKLSRVIAWYVVEETNNGVTKKIAYEDENTLTSPPTFDHTNVVFDTAQLNDILNAKKAAPYPLDYTYTGTDEKGNKVELKNRVTVFLTDYTFDDETGHEYDPDRKLAVYADDYSLPLYVAKDETKQKIFDNSNIKVYEFDKNRNSEVDGNGDPITITLADKTKLASGDTLEPVSSYKTALNTANYPGKLDMHVYFKGKNSKGEEVDITSKFVITLIPEVLLHLRQVVLTPHSEIVVPTEGYHGIDNVKLADTSQKADLHYQTITKSAIESANPAFKTIIVPFEFDYTEPDLTKQYGGITIKPVIPEYYQYDGHVLTYTNIKHQSTSKNNSDVLWPIIDDKDHHEAWVTIYLKPTLAAADHARPYSWDYQNNEFNTVVKP</sequence>
<accession>A0A940PGW0</accession>
<keyword evidence="1" id="KW-1133">Transmembrane helix</keyword>
<reference evidence="2" key="1">
    <citation type="submission" date="2020-12" db="EMBL/GenBank/DDBJ databases">
        <title>Vagococcus allomyrinae sp. nov. and Enterococcus lavae sp. nov., isolated from the larvae of Allomyrina dichotoma.</title>
        <authorList>
            <person name="Lee S.D."/>
        </authorList>
    </citation>
    <scope>NUCLEOTIDE SEQUENCE</scope>
    <source>
        <strain evidence="2">BWB3-3</strain>
    </source>
</reference>
<feature type="transmembrane region" description="Helical" evidence="1">
    <location>
        <begin position="12"/>
        <end position="28"/>
    </location>
</feature>
<evidence type="ECO:0000313" key="2">
    <source>
        <dbReference type="EMBL" id="MBP1044619.1"/>
    </source>
</evidence>
<evidence type="ECO:0000256" key="1">
    <source>
        <dbReference type="SAM" id="Phobius"/>
    </source>
</evidence>
<evidence type="ECO:0000313" key="3">
    <source>
        <dbReference type="Proteomes" id="UP000674938"/>
    </source>
</evidence>
<dbReference type="Proteomes" id="UP000674938">
    <property type="component" value="Unassembled WGS sequence"/>
</dbReference>